<keyword evidence="1" id="KW-1133">Transmembrane helix</keyword>
<feature type="transmembrane region" description="Helical" evidence="1">
    <location>
        <begin position="66"/>
        <end position="89"/>
    </location>
</feature>
<dbReference type="WBParaSite" id="PSAMB.scaffold1360size32547.g12669.t1">
    <property type="protein sequence ID" value="PSAMB.scaffold1360size32547.g12669.t1"/>
    <property type="gene ID" value="PSAMB.scaffold1360size32547.g12669"/>
</dbReference>
<evidence type="ECO:0000313" key="3">
    <source>
        <dbReference type="WBParaSite" id="PSAMB.scaffold1360size32547.g12669.t1"/>
    </source>
</evidence>
<keyword evidence="1" id="KW-0812">Transmembrane</keyword>
<dbReference type="AlphaFoldDB" id="A0A914UYD2"/>
<name>A0A914UYD2_9BILA</name>
<feature type="transmembrane region" description="Helical" evidence="1">
    <location>
        <begin position="125"/>
        <end position="147"/>
    </location>
</feature>
<sequence>MEIPCIQAAVKNAFWDNETYPPDQSVVTAGLLPAFLTYSICGGIASVFNIICILVFLTKKNLRDKYLFFALLAFGNLINTLFCLVAGSLRRKMIFTNTFLQLRSIFECLQQPGPHLQLLGGQLPALVLLVISLQRFFAVFTYVNFCLSKDR</sequence>
<accession>A0A914UYD2</accession>
<protein>
    <submittedName>
        <fullName evidence="3">G-protein coupled receptors family 1 profile domain-containing protein</fullName>
    </submittedName>
</protein>
<evidence type="ECO:0000256" key="1">
    <source>
        <dbReference type="SAM" id="Phobius"/>
    </source>
</evidence>
<keyword evidence="2" id="KW-1185">Reference proteome</keyword>
<feature type="transmembrane region" description="Helical" evidence="1">
    <location>
        <begin position="35"/>
        <end position="57"/>
    </location>
</feature>
<keyword evidence="1" id="KW-0472">Membrane</keyword>
<evidence type="ECO:0000313" key="2">
    <source>
        <dbReference type="Proteomes" id="UP000887566"/>
    </source>
</evidence>
<reference evidence="3" key="1">
    <citation type="submission" date="2022-11" db="UniProtKB">
        <authorList>
            <consortium name="WormBaseParasite"/>
        </authorList>
    </citation>
    <scope>IDENTIFICATION</scope>
</reference>
<dbReference type="Proteomes" id="UP000887566">
    <property type="component" value="Unplaced"/>
</dbReference>
<organism evidence="2 3">
    <name type="scientific">Plectus sambesii</name>
    <dbReference type="NCBI Taxonomy" id="2011161"/>
    <lineage>
        <taxon>Eukaryota</taxon>
        <taxon>Metazoa</taxon>
        <taxon>Ecdysozoa</taxon>
        <taxon>Nematoda</taxon>
        <taxon>Chromadorea</taxon>
        <taxon>Plectida</taxon>
        <taxon>Plectina</taxon>
        <taxon>Plectoidea</taxon>
        <taxon>Plectidae</taxon>
        <taxon>Plectus</taxon>
    </lineage>
</organism>
<dbReference type="Gene3D" id="1.20.1070.10">
    <property type="entry name" value="Rhodopsin 7-helix transmembrane proteins"/>
    <property type="match status" value="1"/>
</dbReference>
<proteinExistence type="predicted"/>